<dbReference type="InterPro" id="IPR011009">
    <property type="entry name" value="Kinase-like_dom_sf"/>
</dbReference>
<evidence type="ECO:0000259" key="7">
    <source>
        <dbReference type="PROSITE" id="PS50011"/>
    </source>
</evidence>
<dbReference type="EMBL" id="CP072648">
    <property type="protein sequence ID" value="QUW03321.1"/>
    <property type="molecule type" value="Genomic_DNA"/>
</dbReference>
<keyword evidence="9" id="KW-1185">Reference proteome</keyword>
<evidence type="ECO:0000313" key="8">
    <source>
        <dbReference type="EMBL" id="QUW03321.1"/>
    </source>
</evidence>
<sequence length="396" mass="43514">MPEPKPKTAAEEVFATEFAVLTTAERIAAEGLAKPEEWQHQFSELTKKYRALLKQAVKMTGIGDTTQSRLLRIQHELEAKNRELLEKNQALVRAQEALLQSQARAQTIFSAYTEALPGTVLDGRYRLERKIGAGGYGAVYEATHLALNTSVAVKILQPRGGSVTPEELERFKREGISACRVQHPNAVNVLDFGISSNGFAYLVMEILHGATLGQELKRLGQMSAQRCLEIILPVASVLVEAHAMHIVHRDIKPDNIFLHRPPTGEVVKLLDFGLAKLMGEDGFHPEATRGLIVGTPKYMPPERLSFLPYDGRADIYSLGVVAYEILAGRPPFTAENGNVAALMTAHLQSAPPPLASFAPDVPPILEAVTMRMLHKVPSARPTAQEVVRILRPLSNH</sequence>
<feature type="binding site" evidence="5">
    <location>
        <position position="154"/>
    </location>
    <ligand>
        <name>ATP</name>
        <dbReference type="ChEBI" id="CHEBI:30616"/>
    </ligand>
</feature>
<dbReference type="SUPFAM" id="SSF56112">
    <property type="entry name" value="Protein kinase-like (PK-like)"/>
    <property type="match status" value="1"/>
</dbReference>
<keyword evidence="3 8" id="KW-0418">Kinase</keyword>
<dbReference type="PROSITE" id="PS00107">
    <property type="entry name" value="PROTEIN_KINASE_ATP"/>
    <property type="match status" value="1"/>
</dbReference>
<evidence type="ECO:0000256" key="5">
    <source>
        <dbReference type="PROSITE-ProRule" id="PRU10141"/>
    </source>
</evidence>
<feature type="domain" description="Protein kinase" evidence="7">
    <location>
        <begin position="125"/>
        <end position="396"/>
    </location>
</feature>
<reference evidence="8 9" key="1">
    <citation type="submission" date="2021-03" db="EMBL/GenBank/DDBJ databases">
        <title>Genomic and phenotypic characterization of Chloracidobacterium isolates provides evidence for multiple species.</title>
        <authorList>
            <person name="Saini M.K."/>
            <person name="Costas A.M.G."/>
            <person name="Tank M."/>
            <person name="Bryant D.A."/>
        </authorList>
    </citation>
    <scope>NUCLEOTIDE SEQUENCE [LARGE SCALE GENOMIC DNA]</scope>
    <source>
        <strain evidence="8 9">BV2-C</strain>
    </source>
</reference>
<evidence type="ECO:0000256" key="3">
    <source>
        <dbReference type="ARBA" id="ARBA00022777"/>
    </source>
</evidence>
<organism evidence="8 9">
    <name type="scientific">Chloracidobacterium validum</name>
    <dbReference type="NCBI Taxonomy" id="2821543"/>
    <lineage>
        <taxon>Bacteria</taxon>
        <taxon>Pseudomonadati</taxon>
        <taxon>Acidobacteriota</taxon>
        <taxon>Terriglobia</taxon>
        <taxon>Terriglobales</taxon>
        <taxon>Acidobacteriaceae</taxon>
        <taxon>Chloracidobacterium</taxon>
    </lineage>
</organism>
<keyword evidence="8" id="KW-0723">Serine/threonine-protein kinase</keyword>
<keyword evidence="6" id="KW-0175">Coiled coil</keyword>
<dbReference type="PROSITE" id="PS00108">
    <property type="entry name" value="PROTEIN_KINASE_ST"/>
    <property type="match status" value="1"/>
</dbReference>
<evidence type="ECO:0000256" key="4">
    <source>
        <dbReference type="ARBA" id="ARBA00022840"/>
    </source>
</evidence>
<dbReference type="Gene3D" id="3.30.200.20">
    <property type="entry name" value="Phosphorylase Kinase, domain 1"/>
    <property type="match status" value="1"/>
</dbReference>
<dbReference type="Proteomes" id="UP000676506">
    <property type="component" value="Chromosome 1"/>
</dbReference>
<evidence type="ECO:0000256" key="2">
    <source>
        <dbReference type="ARBA" id="ARBA00022741"/>
    </source>
</evidence>
<protein>
    <submittedName>
        <fullName evidence="8">Serine/threonine protein kinase</fullName>
    </submittedName>
</protein>
<keyword evidence="1" id="KW-0808">Transferase</keyword>
<gene>
    <name evidence="8" type="ORF">J8C06_02455</name>
</gene>
<dbReference type="PANTHER" id="PTHR43289:SF6">
    <property type="entry name" value="SERINE_THREONINE-PROTEIN KINASE NEKL-3"/>
    <property type="match status" value="1"/>
</dbReference>
<keyword evidence="4 5" id="KW-0067">ATP-binding</keyword>
<dbReference type="PROSITE" id="PS50011">
    <property type="entry name" value="PROTEIN_KINASE_DOM"/>
    <property type="match status" value="1"/>
</dbReference>
<dbReference type="Pfam" id="PF00069">
    <property type="entry name" value="Pkinase"/>
    <property type="match status" value="1"/>
</dbReference>
<dbReference type="InterPro" id="IPR017441">
    <property type="entry name" value="Protein_kinase_ATP_BS"/>
</dbReference>
<dbReference type="CDD" id="cd14014">
    <property type="entry name" value="STKc_PknB_like"/>
    <property type="match status" value="1"/>
</dbReference>
<evidence type="ECO:0000313" key="9">
    <source>
        <dbReference type="Proteomes" id="UP000676506"/>
    </source>
</evidence>
<dbReference type="Gene3D" id="1.10.510.10">
    <property type="entry name" value="Transferase(Phosphotransferase) domain 1"/>
    <property type="match status" value="1"/>
</dbReference>
<dbReference type="InterPro" id="IPR000719">
    <property type="entry name" value="Prot_kinase_dom"/>
</dbReference>
<dbReference type="PANTHER" id="PTHR43289">
    <property type="entry name" value="MITOGEN-ACTIVATED PROTEIN KINASE KINASE KINASE 20-RELATED"/>
    <property type="match status" value="1"/>
</dbReference>
<evidence type="ECO:0000256" key="1">
    <source>
        <dbReference type="ARBA" id="ARBA00022679"/>
    </source>
</evidence>
<dbReference type="InterPro" id="IPR008271">
    <property type="entry name" value="Ser/Thr_kinase_AS"/>
</dbReference>
<dbReference type="GO" id="GO:0004674">
    <property type="term" value="F:protein serine/threonine kinase activity"/>
    <property type="evidence" value="ECO:0007669"/>
    <property type="project" value="UniProtKB-KW"/>
</dbReference>
<proteinExistence type="predicted"/>
<keyword evidence="2 5" id="KW-0547">Nucleotide-binding</keyword>
<evidence type="ECO:0000256" key="6">
    <source>
        <dbReference type="SAM" id="Coils"/>
    </source>
</evidence>
<accession>A0ABX8BBB7</accession>
<name>A0ABX8BBB7_9BACT</name>
<dbReference type="SMART" id="SM00220">
    <property type="entry name" value="S_TKc"/>
    <property type="match status" value="1"/>
</dbReference>
<dbReference type="RefSeq" id="WP_211429212.1">
    <property type="nucleotide sequence ID" value="NZ_CP072648.1"/>
</dbReference>
<feature type="coiled-coil region" evidence="6">
    <location>
        <begin position="70"/>
        <end position="97"/>
    </location>
</feature>